<proteinExistence type="predicted"/>
<feature type="domain" description="SGNH hydrolase-type esterase" evidence="1">
    <location>
        <begin position="8"/>
        <end position="197"/>
    </location>
</feature>
<evidence type="ECO:0000313" key="2">
    <source>
        <dbReference type="Proteomes" id="UP001652625"/>
    </source>
</evidence>
<dbReference type="InterPro" id="IPR036514">
    <property type="entry name" value="SGNH_hydro_sf"/>
</dbReference>
<dbReference type="InterPro" id="IPR013830">
    <property type="entry name" value="SGNH_hydro"/>
</dbReference>
<reference evidence="3" key="1">
    <citation type="submission" date="2025-08" db="UniProtKB">
        <authorList>
            <consortium name="RefSeq"/>
        </authorList>
    </citation>
    <scope>IDENTIFICATION</scope>
</reference>
<name>A0ABM4CS29_HYDVU</name>
<dbReference type="PANTHER" id="PTHR30383:SF5">
    <property type="entry name" value="SGNH HYDROLASE-TYPE ESTERASE DOMAIN-CONTAINING PROTEIN"/>
    <property type="match status" value="1"/>
</dbReference>
<dbReference type="RefSeq" id="XP_065664699.1">
    <property type="nucleotide sequence ID" value="XM_065808627.1"/>
</dbReference>
<accession>A0ABM4CS29</accession>
<dbReference type="GeneID" id="100208965"/>
<dbReference type="Gene3D" id="3.40.50.1110">
    <property type="entry name" value="SGNH hydrolase"/>
    <property type="match status" value="1"/>
</dbReference>
<dbReference type="Pfam" id="PF13472">
    <property type="entry name" value="Lipase_GDSL_2"/>
    <property type="match status" value="1"/>
</dbReference>
<keyword evidence="2" id="KW-1185">Reference proteome</keyword>
<evidence type="ECO:0000259" key="1">
    <source>
        <dbReference type="Pfam" id="PF13472"/>
    </source>
</evidence>
<gene>
    <name evidence="3" type="primary">LOC100208965</name>
</gene>
<dbReference type="PANTHER" id="PTHR30383">
    <property type="entry name" value="THIOESTERASE 1/PROTEASE 1/LYSOPHOSPHOLIPASE L1"/>
    <property type="match status" value="1"/>
</dbReference>
<dbReference type="Proteomes" id="UP001652625">
    <property type="component" value="Chromosome 10"/>
</dbReference>
<sequence>MSNKVILAFGDSLTEGWINGGRQFYSFTSHLKQLLNNKGESNHEVVNAGLSGEAVSPEMFLRLPTILSKYRHIDLLILQGGTNDILNYKNIVSAMNLFDEFKKLIDTALNYNVKKICALTIMEGYYTASDNAVLSHMECNKIRLNFNKQLCDYVQSCGNDKIFCCDVSSKLPLFSLQSAEQKILWDDLLHPSVCGYKNMALLIYNEINGKF</sequence>
<protein>
    <submittedName>
        <fullName evidence="3">Uncharacterized protein LOC100208965</fullName>
    </submittedName>
</protein>
<dbReference type="SUPFAM" id="SSF52266">
    <property type="entry name" value="SGNH hydrolase"/>
    <property type="match status" value="1"/>
</dbReference>
<evidence type="ECO:0000313" key="3">
    <source>
        <dbReference type="RefSeq" id="XP_065664699.1"/>
    </source>
</evidence>
<organism evidence="2 3">
    <name type="scientific">Hydra vulgaris</name>
    <name type="common">Hydra</name>
    <name type="synonym">Hydra attenuata</name>
    <dbReference type="NCBI Taxonomy" id="6087"/>
    <lineage>
        <taxon>Eukaryota</taxon>
        <taxon>Metazoa</taxon>
        <taxon>Cnidaria</taxon>
        <taxon>Hydrozoa</taxon>
        <taxon>Hydroidolina</taxon>
        <taxon>Anthoathecata</taxon>
        <taxon>Aplanulata</taxon>
        <taxon>Hydridae</taxon>
        <taxon>Hydra</taxon>
    </lineage>
</organism>
<dbReference type="InterPro" id="IPR051532">
    <property type="entry name" value="Ester_Hydrolysis_Enzymes"/>
</dbReference>
<dbReference type="CDD" id="cd00229">
    <property type="entry name" value="SGNH_hydrolase"/>
    <property type="match status" value="1"/>
</dbReference>